<dbReference type="Pfam" id="PF00036">
    <property type="entry name" value="EF-hand_1"/>
    <property type="match status" value="1"/>
</dbReference>
<dbReference type="OrthoDB" id="5470953at2"/>
<sequence length="112" mass="12401">MQKKIIIAMTGLSVLFAGVASAEQQRPKMAPAAMMQHLDANKDGKISKKEFMQGAKQREAKKGDRSKGKHEGGKRPNMNPEKMFARLDQNKDGVVTKGELAHMAEAHKKSRK</sequence>
<feature type="signal peptide" evidence="2">
    <location>
        <begin position="1"/>
        <end position="22"/>
    </location>
</feature>
<name>A0A239PLL5_9RHOB</name>
<evidence type="ECO:0000313" key="5">
    <source>
        <dbReference type="Proteomes" id="UP000198307"/>
    </source>
</evidence>
<dbReference type="PROSITE" id="PS00018">
    <property type="entry name" value="EF_HAND_1"/>
    <property type="match status" value="2"/>
</dbReference>
<dbReference type="SUPFAM" id="SSF47473">
    <property type="entry name" value="EF-hand"/>
    <property type="match status" value="1"/>
</dbReference>
<dbReference type="AlphaFoldDB" id="A0A239PLL5"/>
<feature type="compositionally biased region" description="Basic and acidic residues" evidence="1">
    <location>
        <begin position="99"/>
        <end position="112"/>
    </location>
</feature>
<dbReference type="InterPro" id="IPR018247">
    <property type="entry name" value="EF_Hand_1_Ca_BS"/>
</dbReference>
<dbReference type="SMART" id="SM00054">
    <property type="entry name" value="EFh"/>
    <property type="match status" value="2"/>
</dbReference>
<feature type="chain" id="PRO_5012059950" evidence="2">
    <location>
        <begin position="23"/>
        <end position="112"/>
    </location>
</feature>
<dbReference type="InterPro" id="IPR011992">
    <property type="entry name" value="EF-hand-dom_pair"/>
</dbReference>
<dbReference type="Proteomes" id="UP000198307">
    <property type="component" value="Unassembled WGS sequence"/>
</dbReference>
<dbReference type="EMBL" id="FZQB01000001">
    <property type="protein sequence ID" value="SNT68465.1"/>
    <property type="molecule type" value="Genomic_DNA"/>
</dbReference>
<evidence type="ECO:0000313" key="4">
    <source>
        <dbReference type="EMBL" id="SNT68465.1"/>
    </source>
</evidence>
<proteinExistence type="predicted"/>
<feature type="domain" description="EF-hand" evidence="3">
    <location>
        <begin position="75"/>
        <end position="110"/>
    </location>
</feature>
<dbReference type="InterPro" id="IPR002048">
    <property type="entry name" value="EF_hand_dom"/>
</dbReference>
<evidence type="ECO:0000256" key="1">
    <source>
        <dbReference type="SAM" id="MobiDB-lite"/>
    </source>
</evidence>
<dbReference type="Gene3D" id="1.10.238.10">
    <property type="entry name" value="EF-hand"/>
    <property type="match status" value="2"/>
</dbReference>
<protein>
    <submittedName>
        <fullName evidence="4">EF hand</fullName>
    </submittedName>
</protein>
<keyword evidence="2" id="KW-0732">Signal</keyword>
<gene>
    <name evidence="4" type="ORF">SAMN05444959_10118</name>
</gene>
<accession>A0A239PLL5</accession>
<reference evidence="4 5" key="1">
    <citation type="submission" date="2017-07" db="EMBL/GenBank/DDBJ databases">
        <authorList>
            <person name="Sun Z.S."/>
            <person name="Albrecht U."/>
            <person name="Echele G."/>
            <person name="Lee C.C."/>
        </authorList>
    </citation>
    <scope>NUCLEOTIDE SEQUENCE [LARGE SCALE GENOMIC DNA]</scope>
    <source>
        <strain evidence="4 5">DSM 14827</strain>
    </source>
</reference>
<feature type="compositionally biased region" description="Basic and acidic residues" evidence="1">
    <location>
        <begin position="41"/>
        <end position="74"/>
    </location>
</feature>
<dbReference type="PROSITE" id="PS50222">
    <property type="entry name" value="EF_HAND_2"/>
    <property type="match status" value="2"/>
</dbReference>
<evidence type="ECO:0000259" key="3">
    <source>
        <dbReference type="PROSITE" id="PS50222"/>
    </source>
</evidence>
<keyword evidence="5" id="KW-1185">Reference proteome</keyword>
<dbReference type="GO" id="GO:0005509">
    <property type="term" value="F:calcium ion binding"/>
    <property type="evidence" value="ECO:0007669"/>
    <property type="project" value="InterPro"/>
</dbReference>
<evidence type="ECO:0000256" key="2">
    <source>
        <dbReference type="SAM" id="SignalP"/>
    </source>
</evidence>
<organism evidence="4 5">
    <name type="scientific">Paracoccus seriniphilus</name>
    <dbReference type="NCBI Taxonomy" id="184748"/>
    <lineage>
        <taxon>Bacteria</taxon>
        <taxon>Pseudomonadati</taxon>
        <taxon>Pseudomonadota</taxon>
        <taxon>Alphaproteobacteria</taxon>
        <taxon>Rhodobacterales</taxon>
        <taxon>Paracoccaceae</taxon>
        <taxon>Paracoccus</taxon>
    </lineage>
</organism>
<dbReference type="RefSeq" id="WP_089342403.1">
    <property type="nucleotide sequence ID" value="NZ_CP067129.1"/>
</dbReference>
<dbReference type="Pfam" id="PF13202">
    <property type="entry name" value="EF-hand_5"/>
    <property type="match status" value="1"/>
</dbReference>
<feature type="domain" description="EF-hand" evidence="3">
    <location>
        <begin position="26"/>
        <end position="61"/>
    </location>
</feature>
<feature type="region of interest" description="Disordered" evidence="1">
    <location>
        <begin position="41"/>
        <end position="112"/>
    </location>
</feature>